<dbReference type="PANTHER" id="PTHR15367">
    <property type="entry name" value="DNA-DIRECTED RNA POLYMERASE III"/>
    <property type="match status" value="1"/>
</dbReference>
<dbReference type="InterPro" id="IPR024661">
    <property type="entry name" value="RNA_pol_III_Rpc31"/>
</dbReference>
<evidence type="ECO:0000256" key="2">
    <source>
        <dbReference type="ARBA" id="ARBA00008352"/>
    </source>
</evidence>
<feature type="compositionally biased region" description="Basic and acidic residues" evidence="4">
    <location>
        <begin position="159"/>
        <end position="168"/>
    </location>
</feature>
<accession>A0A3L6QPY2</accession>
<dbReference type="OrthoDB" id="2018787at2759"/>
<dbReference type="GO" id="GO:0006383">
    <property type="term" value="P:transcription by RNA polymerase III"/>
    <property type="evidence" value="ECO:0007669"/>
    <property type="project" value="InterPro"/>
</dbReference>
<proteinExistence type="inferred from homology"/>
<feature type="region of interest" description="Disordered" evidence="4">
    <location>
        <begin position="1"/>
        <end position="22"/>
    </location>
</feature>
<comment type="similarity">
    <text evidence="2">Belongs to the eukaryotic RPC7 RNA polymerase subunit family.</text>
</comment>
<comment type="caution">
    <text evidence="5">The sequence shown here is derived from an EMBL/GenBank/DDBJ whole genome shotgun (WGS) entry which is preliminary data.</text>
</comment>
<keyword evidence="6" id="KW-1185">Reference proteome</keyword>
<name>A0A3L6QPY2_PANMI</name>
<evidence type="ECO:0000313" key="5">
    <source>
        <dbReference type="EMBL" id="RLM85892.1"/>
    </source>
</evidence>
<protein>
    <recommendedName>
        <fullName evidence="7">DNA-directed RNA polymerase III subunit</fullName>
    </recommendedName>
</protein>
<feature type="compositionally biased region" description="Acidic residues" evidence="4">
    <location>
        <begin position="169"/>
        <end position="217"/>
    </location>
</feature>
<sequence>MSFRGRGRGGRGRGGGFGYDHPAKHVPHEDFPVSLRSPSARSSRLLVYNSCADSKSFGDSFGWLITAYEQDITLPEMTCAKASDEEKALLLSTLKLEEFWRTSCYHLEEDAPKKKNEDKEIERFSDRKRKTHNKREALASYLKLTPSNFPAELVQGSRRGQDGSKVEKEGDDEEEQEEEEAQEEEENSDDDYNQNIEFDDDDDDWNQEEEAHEDFYD</sequence>
<feature type="region of interest" description="Disordered" evidence="4">
    <location>
        <begin position="149"/>
        <end position="217"/>
    </location>
</feature>
<dbReference type="AlphaFoldDB" id="A0A3L6QPY2"/>
<evidence type="ECO:0008006" key="7">
    <source>
        <dbReference type="Google" id="ProtNLM"/>
    </source>
</evidence>
<organism evidence="5 6">
    <name type="scientific">Panicum miliaceum</name>
    <name type="common">Proso millet</name>
    <name type="synonym">Broomcorn millet</name>
    <dbReference type="NCBI Taxonomy" id="4540"/>
    <lineage>
        <taxon>Eukaryota</taxon>
        <taxon>Viridiplantae</taxon>
        <taxon>Streptophyta</taxon>
        <taxon>Embryophyta</taxon>
        <taxon>Tracheophyta</taxon>
        <taxon>Spermatophyta</taxon>
        <taxon>Magnoliopsida</taxon>
        <taxon>Liliopsida</taxon>
        <taxon>Poales</taxon>
        <taxon>Poaceae</taxon>
        <taxon>PACMAD clade</taxon>
        <taxon>Panicoideae</taxon>
        <taxon>Panicodae</taxon>
        <taxon>Paniceae</taxon>
        <taxon>Panicinae</taxon>
        <taxon>Panicum</taxon>
        <taxon>Panicum sect. Panicum</taxon>
    </lineage>
</organism>
<dbReference type="PANTHER" id="PTHR15367:SF2">
    <property type="entry name" value="DNA-DIRECTED RNA POLYMERASE III SUBUNIT"/>
    <property type="match status" value="1"/>
</dbReference>
<reference evidence="6" key="1">
    <citation type="journal article" date="2019" name="Nat. Commun.">
        <title>The genome of broomcorn millet.</title>
        <authorList>
            <person name="Zou C."/>
            <person name="Miki D."/>
            <person name="Li D."/>
            <person name="Tang Q."/>
            <person name="Xiao L."/>
            <person name="Rajput S."/>
            <person name="Deng P."/>
            <person name="Jia W."/>
            <person name="Huang R."/>
            <person name="Zhang M."/>
            <person name="Sun Y."/>
            <person name="Hu J."/>
            <person name="Fu X."/>
            <person name="Schnable P.S."/>
            <person name="Li F."/>
            <person name="Zhang H."/>
            <person name="Feng B."/>
            <person name="Zhu X."/>
            <person name="Liu R."/>
            <person name="Schnable J.C."/>
            <person name="Zhu J.-K."/>
            <person name="Zhang H."/>
        </authorList>
    </citation>
    <scope>NUCLEOTIDE SEQUENCE [LARGE SCALE GENOMIC DNA]</scope>
</reference>
<gene>
    <name evidence="5" type="ORF">C2845_PM04G32320</name>
</gene>
<dbReference type="Proteomes" id="UP000275267">
    <property type="component" value="Unassembled WGS sequence"/>
</dbReference>
<feature type="compositionally biased region" description="Basic residues" evidence="4">
    <location>
        <begin position="1"/>
        <end position="11"/>
    </location>
</feature>
<dbReference type="GO" id="GO:0005666">
    <property type="term" value="C:RNA polymerase III complex"/>
    <property type="evidence" value="ECO:0007669"/>
    <property type="project" value="TreeGrafter"/>
</dbReference>
<evidence type="ECO:0000256" key="1">
    <source>
        <dbReference type="ARBA" id="ARBA00004123"/>
    </source>
</evidence>
<evidence type="ECO:0000256" key="4">
    <source>
        <dbReference type="SAM" id="MobiDB-lite"/>
    </source>
</evidence>
<evidence type="ECO:0000313" key="6">
    <source>
        <dbReference type="Proteomes" id="UP000275267"/>
    </source>
</evidence>
<dbReference type="EMBL" id="PQIB02000011">
    <property type="protein sequence ID" value="RLM85892.1"/>
    <property type="molecule type" value="Genomic_DNA"/>
</dbReference>
<dbReference type="STRING" id="4540.A0A3L6QPY2"/>
<evidence type="ECO:0000256" key="3">
    <source>
        <dbReference type="ARBA" id="ARBA00023242"/>
    </source>
</evidence>
<comment type="subcellular location">
    <subcellularLocation>
        <location evidence="1">Nucleus</location>
    </subcellularLocation>
</comment>
<keyword evidence="3" id="KW-0539">Nucleus</keyword>